<dbReference type="RefSeq" id="WP_157892949.1">
    <property type="nucleotide sequence ID" value="NZ_JBHRTS010000009.1"/>
</dbReference>
<dbReference type="Pfam" id="PF16640">
    <property type="entry name" value="Big_3_5"/>
    <property type="match status" value="2"/>
</dbReference>
<dbReference type="InterPro" id="IPR013783">
    <property type="entry name" value="Ig-like_fold"/>
</dbReference>
<evidence type="ECO:0000313" key="6">
    <source>
        <dbReference type="Proteomes" id="UP001595533"/>
    </source>
</evidence>
<feature type="transmembrane region" description="Helical" evidence="2">
    <location>
        <begin position="621"/>
        <end position="639"/>
    </location>
</feature>
<gene>
    <name evidence="5" type="ORF">ACFODZ_15620</name>
</gene>
<dbReference type="InterPro" id="IPR051172">
    <property type="entry name" value="Chlamydia_OmcB"/>
</dbReference>
<evidence type="ECO:0000313" key="5">
    <source>
        <dbReference type="EMBL" id="MFC3195683.1"/>
    </source>
</evidence>
<dbReference type="EMBL" id="JBHRTS010000009">
    <property type="protein sequence ID" value="MFC3195683.1"/>
    <property type="molecule type" value="Genomic_DNA"/>
</dbReference>
<evidence type="ECO:0000256" key="2">
    <source>
        <dbReference type="SAM" id="Phobius"/>
    </source>
</evidence>
<evidence type="ECO:0000259" key="3">
    <source>
        <dbReference type="Pfam" id="PF01345"/>
    </source>
</evidence>
<reference evidence="6" key="1">
    <citation type="journal article" date="2019" name="Int. J. Syst. Evol. Microbiol.">
        <title>The Global Catalogue of Microorganisms (GCM) 10K type strain sequencing project: providing services to taxonomists for standard genome sequencing and annotation.</title>
        <authorList>
            <consortium name="The Broad Institute Genomics Platform"/>
            <consortium name="The Broad Institute Genome Sequencing Center for Infectious Disease"/>
            <person name="Wu L."/>
            <person name="Ma J."/>
        </authorList>
    </citation>
    <scope>NUCLEOTIDE SEQUENCE [LARGE SCALE GENOMIC DNA]</scope>
    <source>
        <strain evidence="6">KCTC 42953</strain>
    </source>
</reference>
<dbReference type="InterPro" id="IPR001434">
    <property type="entry name" value="OmcB-like_DUF11"/>
</dbReference>
<sequence length="647" mass="64611">MFLVEISPTLSYHFVNNFNIHQGDQVVEFTINIKKQSISVFILLTLFTGIVQAGGSTADLSVTKTDGVTAAVAGGSVTYTMVVTNNGPDDVTGVTVADTFPAALTNCSTTCVASAGSACTTGPVAGNLNDTLVDLLNAGTATYTSTCDIPSNAAAGGLSNTVTVTEPVGTTDPAPGNNSATDSDTVIGIEADLSITKVDDVDPVSPGGTLTYTIDVSNAGPSDATNVVVTDTLPGGVTFVSTTGCAEDPNGNPTCSLGTITAGSSASYTLQVTVDATTGTITNNASVTSDATDNTPGNNSTSEDTVVQPEIDLSITKSDDVDPVAVGGNVTYTIDVANAGPSDATNVVVTDTLPAGMTLVSTSGCAEDPAAVPTCTLGTIVSGSSAQYNLVVSIDPGTGGTLTNNASVTATETDTNAGNNSTSETTDVTSITITSATPDPSTVGEGVTVAYTVTGSAPTGNVTVSDGVDSCVDTVAAGSCVINLTTVGTRSLVADYAGDGTNPPVTSGAEPHEVVTGSVTLAIVSANPNPVQNSAPTTVTFTIDPVPPAVLPPTGTVTISDGTFSCVATLPDTSCVLVISESGDRNLTASYSGDANYAATSSAILILTVFGNPIQVPSTSLLGLMLLALFMAATVMMRFKSLRSRHD</sequence>
<feature type="domain" description="DUF11" evidence="3">
    <location>
        <begin position="59"/>
        <end position="181"/>
    </location>
</feature>
<feature type="domain" description="DUF11" evidence="3">
    <location>
        <begin position="312"/>
        <end position="425"/>
    </location>
</feature>
<keyword evidence="2" id="KW-1133">Transmembrane helix</keyword>
<evidence type="ECO:0000256" key="1">
    <source>
        <dbReference type="SAM" id="MobiDB-lite"/>
    </source>
</evidence>
<feature type="region of interest" description="Disordered" evidence="1">
    <location>
        <begin position="283"/>
        <end position="304"/>
    </location>
</feature>
<feature type="domain" description="Bacterial Ig-like" evidence="4">
    <location>
        <begin position="435"/>
        <end position="510"/>
    </location>
</feature>
<dbReference type="Gene3D" id="2.60.40.10">
    <property type="entry name" value="Immunoglobulins"/>
    <property type="match status" value="2"/>
</dbReference>
<keyword evidence="2" id="KW-0472">Membrane</keyword>
<name>A0ABV7JHI5_9GAMM</name>
<dbReference type="InterPro" id="IPR047589">
    <property type="entry name" value="DUF11_rpt"/>
</dbReference>
<feature type="domain" description="DUF11" evidence="3">
    <location>
        <begin position="192"/>
        <end position="302"/>
    </location>
</feature>
<evidence type="ECO:0000259" key="4">
    <source>
        <dbReference type="Pfam" id="PF16640"/>
    </source>
</evidence>
<organism evidence="5 6">
    <name type="scientific">Marinicella sediminis</name>
    <dbReference type="NCBI Taxonomy" id="1792834"/>
    <lineage>
        <taxon>Bacteria</taxon>
        <taxon>Pseudomonadati</taxon>
        <taxon>Pseudomonadota</taxon>
        <taxon>Gammaproteobacteria</taxon>
        <taxon>Lysobacterales</taxon>
        <taxon>Marinicellaceae</taxon>
        <taxon>Marinicella</taxon>
    </lineage>
</organism>
<keyword evidence="6" id="KW-1185">Reference proteome</keyword>
<protein>
    <submittedName>
        <fullName evidence="5">COG1361 S-layer family protein</fullName>
    </submittedName>
</protein>
<dbReference type="InterPro" id="IPR032109">
    <property type="entry name" value="Big_3_5"/>
</dbReference>
<dbReference type="Proteomes" id="UP001595533">
    <property type="component" value="Unassembled WGS sequence"/>
</dbReference>
<feature type="domain" description="Bacterial Ig-like" evidence="4">
    <location>
        <begin position="525"/>
        <end position="609"/>
    </location>
</feature>
<dbReference type="NCBIfam" id="TIGR01451">
    <property type="entry name" value="B_ant_repeat"/>
    <property type="match status" value="3"/>
</dbReference>
<dbReference type="Gene3D" id="2.60.40.3080">
    <property type="match status" value="2"/>
</dbReference>
<keyword evidence="2" id="KW-0812">Transmembrane</keyword>
<dbReference type="PANTHER" id="PTHR34819:SF3">
    <property type="entry name" value="CELL SURFACE PROTEIN"/>
    <property type="match status" value="1"/>
</dbReference>
<proteinExistence type="predicted"/>
<comment type="caution">
    <text evidence="5">The sequence shown here is derived from an EMBL/GenBank/DDBJ whole genome shotgun (WGS) entry which is preliminary data.</text>
</comment>
<dbReference type="PANTHER" id="PTHR34819">
    <property type="entry name" value="LARGE CYSTEINE-RICH PERIPLASMIC PROTEIN OMCB"/>
    <property type="match status" value="1"/>
</dbReference>
<accession>A0ABV7JHI5</accession>
<dbReference type="Pfam" id="PF01345">
    <property type="entry name" value="DUF11"/>
    <property type="match status" value="3"/>
</dbReference>